<name>A0ABQ0BW86_9FIRM</name>
<evidence type="ECO:0000256" key="1">
    <source>
        <dbReference type="ARBA" id="ARBA00023002"/>
    </source>
</evidence>
<sequence length="247" mass="26563">MMVKAPERITYTDGHSFCPGCGHGIAIRLIGEVLQELGREEEAIAVLDVACGGMPIDIWRYDTIEAAHGRPVPTAVGVKFTRPQNPVIAYLGDGAAYSIGIAETIHSARRNDNITVIVLNNCVFGMTGGQMSPTSLQGQVTSSSIHGKSMEEGGGTLDVVSLLNKMDIAYLARASFCDAANIRKAKKYIKRALEKQMQGAGYSLVELLSPCPTNWAMEPVKAAKYIKDTIMPVFPVGEFIGKEDASL</sequence>
<dbReference type="PANTHER" id="PTHR48084">
    <property type="entry name" value="2-OXOGLUTARATE OXIDOREDUCTASE SUBUNIT KORB-RELATED"/>
    <property type="match status" value="1"/>
</dbReference>
<comment type="caution">
    <text evidence="3">The sequence shown here is derived from an EMBL/GenBank/DDBJ whole genome shotgun (WGS) entry which is preliminary data.</text>
</comment>
<proteinExistence type="predicted"/>
<evidence type="ECO:0000313" key="3">
    <source>
        <dbReference type="EMBL" id="GAA6500801.1"/>
    </source>
</evidence>
<dbReference type="RefSeq" id="WP_227211099.1">
    <property type="nucleotide sequence ID" value="NZ_BAABZQ010000001.1"/>
</dbReference>
<keyword evidence="4" id="KW-1185">Reference proteome</keyword>
<dbReference type="PANTHER" id="PTHR48084:SF3">
    <property type="entry name" value="SUBUNIT OF PYRUVATE:FLAVODOXIN OXIDOREDUCTASE"/>
    <property type="match status" value="1"/>
</dbReference>
<accession>A0ABQ0BW86</accession>
<dbReference type="InterPro" id="IPR051457">
    <property type="entry name" value="2-oxoacid:Fd_oxidoreductase"/>
</dbReference>
<dbReference type="EMBL" id="BAABZQ010000001">
    <property type="protein sequence ID" value="GAA6500801.1"/>
    <property type="molecule type" value="Genomic_DNA"/>
</dbReference>
<dbReference type="Proteomes" id="UP001600941">
    <property type="component" value="Unassembled WGS sequence"/>
</dbReference>
<evidence type="ECO:0000259" key="2">
    <source>
        <dbReference type="Pfam" id="PF02775"/>
    </source>
</evidence>
<evidence type="ECO:0000313" key="4">
    <source>
        <dbReference type="Proteomes" id="UP001600941"/>
    </source>
</evidence>
<feature type="domain" description="Thiamine pyrophosphate enzyme TPP-binding" evidence="2">
    <location>
        <begin position="64"/>
        <end position="206"/>
    </location>
</feature>
<dbReference type="Gene3D" id="3.40.50.970">
    <property type="match status" value="1"/>
</dbReference>
<protein>
    <submittedName>
        <fullName evidence="3">Thiamine pyrophosphate-dependent enzyme</fullName>
    </submittedName>
</protein>
<dbReference type="InterPro" id="IPR029061">
    <property type="entry name" value="THDP-binding"/>
</dbReference>
<organism evidence="3 4">
    <name type="scientific">Blautia parvula</name>
    <dbReference type="NCBI Taxonomy" id="2877527"/>
    <lineage>
        <taxon>Bacteria</taxon>
        <taxon>Bacillati</taxon>
        <taxon>Bacillota</taxon>
        <taxon>Clostridia</taxon>
        <taxon>Lachnospirales</taxon>
        <taxon>Lachnospiraceae</taxon>
        <taxon>Blautia</taxon>
    </lineage>
</organism>
<dbReference type="InterPro" id="IPR011766">
    <property type="entry name" value="TPP_enzyme_TPP-bd"/>
</dbReference>
<dbReference type="Pfam" id="PF02775">
    <property type="entry name" value="TPP_enzyme_C"/>
    <property type="match status" value="1"/>
</dbReference>
<reference evidence="3 4" key="1">
    <citation type="submission" date="2024-04" db="EMBL/GenBank/DDBJ databases">
        <title>Defined microbial consortia suppress multidrug-resistant proinflammatory Enterobacteriaceae via ecological control.</title>
        <authorList>
            <person name="Furuichi M."/>
            <person name="Kawaguchi T."/>
            <person name="Pust M."/>
            <person name="Yasuma K."/>
            <person name="Plichta D."/>
            <person name="Hasegawa N."/>
            <person name="Ohya T."/>
            <person name="Bhattarai S."/>
            <person name="Sasajima S."/>
            <person name="Aoto Y."/>
            <person name="Tuganbaev T."/>
            <person name="Yaginuma M."/>
            <person name="Ueda M."/>
            <person name="Okahashi N."/>
            <person name="Amafuji K."/>
            <person name="Kiridooshi Y."/>
            <person name="Sugita K."/>
            <person name="Strazar M."/>
            <person name="Skelly A."/>
            <person name="Suda W."/>
            <person name="Hattori M."/>
            <person name="Nakamoto N."/>
            <person name="Caballero S."/>
            <person name="Norman J."/>
            <person name="Olle B."/>
            <person name="Tanoue T."/>
            <person name="Arita M."/>
            <person name="Bucci V."/>
            <person name="Atarashi K."/>
            <person name="Xavier R."/>
            <person name="Honda K."/>
        </authorList>
    </citation>
    <scope>NUCLEOTIDE SEQUENCE [LARGE SCALE GENOMIC DNA]</scope>
    <source>
        <strain evidence="4">k34-0107-D12</strain>
    </source>
</reference>
<dbReference type="SUPFAM" id="SSF52518">
    <property type="entry name" value="Thiamin diphosphate-binding fold (THDP-binding)"/>
    <property type="match status" value="1"/>
</dbReference>
<keyword evidence="1" id="KW-0560">Oxidoreductase</keyword>
<gene>
    <name evidence="3" type="ORF">K340107D12_36170</name>
</gene>